<gene>
    <name evidence="1" type="ORF">MSG28_000132</name>
</gene>
<accession>A0ACC0JZS5</accession>
<protein>
    <submittedName>
        <fullName evidence="1">Uncharacterized protein</fullName>
    </submittedName>
</protein>
<dbReference type="Proteomes" id="UP001064048">
    <property type="component" value="Chromosome Z"/>
</dbReference>
<proteinExistence type="predicted"/>
<evidence type="ECO:0000313" key="1">
    <source>
        <dbReference type="EMBL" id="KAI8429497.1"/>
    </source>
</evidence>
<sequence length="521" mass="57630">MSCKSNSASKLTKYQPMPMKTLLANIQALPADLNKPDSSDSSDDSCGTLVSKTKKVQPMLSKKANTPRDRSYFDRVHVMPTIEASTSTSIAVNVDNVPARPPLLEKKESNRCLFPEPVKEQAPKETPKIKQTNTSSKTDLCPPSTPFTAQTPTVSTTATTVAATPSQPQTRTSKVQYKSINIKGKKYMYIRRLGSGGSSTVYKLRVVQQQDHMHTRLRHMLREGEGGAAKSATQEITTSNEFALKSVNLTSDREVSQGYLNEVKVLRDLQSSDRVVKLYEYDHVKSANTLNLLLEVGETDLASFLRKHREGAPPALVLHYWEEMLRAVQQIHSHGIVHADLKPANFLLVSGTLKLIDFGIASKVSSDATSVERSCGRGTFSYISPEALGGDGSQPIKVSFYSDIWSLGCILYSLIYGHTPFAHLANMVKIVAIQDPNHRISYPRVDHLPASLLAVLKQCLRYNGHSRPTVTELLQMNHITQELPSIPDDILHKIQVHLTPREFSILKSAKVTPEALAYAET</sequence>
<keyword evidence="2" id="KW-1185">Reference proteome</keyword>
<reference evidence="1 2" key="1">
    <citation type="journal article" date="2022" name="Genome Biol. Evol.">
        <title>The Spruce Budworm Genome: Reconstructing the Evolutionary History of Antifreeze Proteins.</title>
        <authorList>
            <person name="Beliveau C."/>
            <person name="Gagne P."/>
            <person name="Picq S."/>
            <person name="Vernygora O."/>
            <person name="Keeling C.I."/>
            <person name="Pinkney K."/>
            <person name="Doucet D."/>
            <person name="Wen F."/>
            <person name="Johnston J.S."/>
            <person name="Maaroufi H."/>
            <person name="Boyle B."/>
            <person name="Laroche J."/>
            <person name="Dewar K."/>
            <person name="Juretic N."/>
            <person name="Blackburn G."/>
            <person name="Nisole A."/>
            <person name="Brunet B."/>
            <person name="Brandao M."/>
            <person name="Lumley L."/>
            <person name="Duan J."/>
            <person name="Quan G."/>
            <person name="Lucarotti C.J."/>
            <person name="Roe A.D."/>
            <person name="Sperling F.A.H."/>
            <person name="Levesque R.C."/>
            <person name="Cusson M."/>
        </authorList>
    </citation>
    <scope>NUCLEOTIDE SEQUENCE [LARGE SCALE GENOMIC DNA]</scope>
    <source>
        <strain evidence="1">Glfc:IPQL:Cfum</strain>
    </source>
</reference>
<dbReference type="EMBL" id="CM046131">
    <property type="protein sequence ID" value="KAI8429497.1"/>
    <property type="molecule type" value="Genomic_DNA"/>
</dbReference>
<name>A0ACC0JZS5_CHOFU</name>
<comment type="caution">
    <text evidence="1">The sequence shown here is derived from an EMBL/GenBank/DDBJ whole genome shotgun (WGS) entry which is preliminary data.</text>
</comment>
<organism evidence="1 2">
    <name type="scientific">Choristoneura fumiferana</name>
    <name type="common">Spruce budworm moth</name>
    <name type="synonym">Archips fumiferana</name>
    <dbReference type="NCBI Taxonomy" id="7141"/>
    <lineage>
        <taxon>Eukaryota</taxon>
        <taxon>Metazoa</taxon>
        <taxon>Ecdysozoa</taxon>
        <taxon>Arthropoda</taxon>
        <taxon>Hexapoda</taxon>
        <taxon>Insecta</taxon>
        <taxon>Pterygota</taxon>
        <taxon>Neoptera</taxon>
        <taxon>Endopterygota</taxon>
        <taxon>Lepidoptera</taxon>
        <taxon>Glossata</taxon>
        <taxon>Ditrysia</taxon>
        <taxon>Tortricoidea</taxon>
        <taxon>Tortricidae</taxon>
        <taxon>Tortricinae</taxon>
        <taxon>Choristoneura</taxon>
    </lineage>
</organism>
<evidence type="ECO:0000313" key="2">
    <source>
        <dbReference type="Proteomes" id="UP001064048"/>
    </source>
</evidence>